<dbReference type="OrthoDB" id="9764961at2"/>
<evidence type="ECO:0000256" key="1">
    <source>
        <dbReference type="ARBA" id="ARBA00022603"/>
    </source>
</evidence>
<dbReference type="InterPro" id="IPR046977">
    <property type="entry name" value="RsmC/RlmG"/>
</dbReference>
<dbReference type="PANTHER" id="PTHR47816:SF4">
    <property type="entry name" value="RIBOSOMAL RNA SMALL SUBUNIT METHYLTRANSFERASE C"/>
    <property type="match status" value="1"/>
</dbReference>
<dbReference type="GO" id="GO:0032259">
    <property type="term" value="P:methylation"/>
    <property type="evidence" value="ECO:0007669"/>
    <property type="project" value="UniProtKB-KW"/>
</dbReference>
<dbReference type="Proteomes" id="UP000463857">
    <property type="component" value="Chromosome"/>
</dbReference>
<dbReference type="InterPro" id="IPR007848">
    <property type="entry name" value="Small_mtfrase_dom"/>
</dbReference>
<dbReference type="CDD" id="cd02440">
    <property type="entry name" value="AdoMet_MTases"/>
    <property type="match status" value="1"/>
</dbReference>
<accession>A0A7L4YQM6</accession>
<organism evidence="4 5">
    <name type="scientific">Epidermidibacterium keratini</name>
    <dbReference type="NCBI Taxonomy" id="1891644"/>
    <lineage>
        <taxon>Bacteria</taxon>
        <taxon>Bacillati</taxon>
        <taxon>Actinomycetota</taxon>
        <taxon>Actinomycetes</taxon>
        <taxon>Sporichthyales</taxon>
        <taxon>Sporichthyaceae</taxon>
        <taxon>Epidermidibacterium</taxon>
    </lineage>
</organism>
<dbReference type="PANTHER" id="PTHR47816">
    <property type="entry name" value="RIBOSOMAL RNA SMALL SUBUNIT METHYLTRANSFERASE C"/>
    <property type="match status" value="1"/>
</dbReference>
<dbReference type="Gene3D" id="3.40.50.150">
    <property type="entry name" value="Vaccinia Virus protein VP39"/>
    <property type="match status" value="1"/>
</dbReference>
<gene>
    <name evidence="4" type="ORF">EK0264_13725</name>
</gene>
<evidence type="ECO:0000256" key="2">
    <source>
        <dbReference type="ARBA" id="ARBA00022679"/>
    </source>
</evidence>
<dbReference type="SUPFAM" id="SSF53335">
    <property type="entry name" value="S-adenosyl-L-methionine-dependent methyltransferases"/>
    <property type="match status" value="1"/>
</dbReference>
<sequence>MPEPRHYFSPDPGVASDPREVDVLLDDVTLTLTSDAGVFSHGKLDRATRILLETAPPPPPLGTLLDLGSGYGPIALTLASRSPNARVVAVDVNERAVELTRANAERNGLANVTALSPGDADDIADIAAIYSNPPIRIGKRALHELLQQWLPRLAPGGAAYLVVGKNLGADSLASWLREQGYDVLRLASRGSFRVLEVRRTESA</sequence>
<protein>
    <submittedName>
        <fullName evidence="4">Methyltransferase</fullName>
    </submittedName>
</protein>
<evidence type="ECO:0000313" key="4">
    <source>
        <dbReference type="EMBL" id="QHC01243.1"/>
    </source>
</evidence>
<keyword evidence="1 4" id="KW-0489">Methyltransferase</keyword>
<reference evidence="4 5" key="1">
    <citation type="journal article" date="2018" name="Int. J. Syst. Evol. Microbiol.">
        <title>Epidermidibacterium keratini gen. nov., sp. nov., a member of the family Sporichthyaceae, isolated from keratin epidermis.</title>
        <authorList>
            <person name="Lee D.G."/>
            <person name="Trujillo M.E."/>
            <person name="Kang S."/>
            <person name="Nam J.J."/>
            <person name="Kim Y.J."/>
        </authorList>
    </citation>
    <scope>NUCLEOTIDE SEQUENCE [LARGE SCALE GENOMIC DNA]</scope>
    <source>
        <strain evidence="4 5">EPI-7</strain>
    </source>
</reference>
<evidence type="ECO:0000313" key="5">
    <source>
        <dbReference type="Proteomes" id="UP000463857"/>
    </source>
</evidence>
<keyword evidence="2 4" id="KW-0808">Transferase</keyword>
<evidence type="ECO:0000259" key="3">
    <source>
        <dbReference type="Pfam" id="PF05175"/>
    </source>
</evidence>
<name>A0A7L4YQM6_9ACTN</name>
<dbReference type="InterPro" id="IPR029063">
    <property type="entry name" value="SAM-dependent_MTases_sf"/>
</dbReference>
<proteinExistence type="predicted"/>
<feature type="domain" description="Methyltransferase small" evidence="3">
    <location>
        <begin position="30"/>
        <end position="195"/>
    </location>
</feature>
<dbReference type="AlphaFoldDB" id="A0A7L4YQM6"/>
<dbReference type="EMBL" id="CP047156">
    <property type="protein sequence ID" value="QHC01243.1"/>
    <property type="molecule type" value="Genomic_DNA"/>
</dbReference>
<dbReference type="GO" id="GO:0008757">
    <property type="term" value="F:S-adenosylmethionine-dependent methyltransferase activity"/>
    <property type="evidence" value="ECO:0007669"/>
    <property type="project" value="InterPro"/>
</dbReference>
<dbReference type="RefSeq" id="WP_159546380.1">
    <property type="nucleotide sequence ID" value="NZ_CP047156.1"/>
</dbReference>
<dbReference type="KEGG" id="eke:EK0264_13725"/>
<dbReference type="Pfam" id="PF05175">
    <property type="entry name" value="MTS"/>
    <property type="match status" value="1"/>
</dbReference>
<dbReference type="InParanoid" id="A0A7L4YQM6"/>
<keyword evidence="5" id="KW-1185">Reference proteome</keyword>